<keyword evidence="2" id="KW-1185">Reference proteome</keyword>
<organism evidence="1 2">
    <name type="scientific">Pycnoporus cinnabarinus</name>
    <name type="common">Cinnabar-red polypore</name>
    <name type="synonym">Trametes cinnabarina</name>
    <dbReference type="NCBI Taxonomy" id="5643"/>
    <lineage>
        <taxon>Eukaryota</taxon>
        <taxon>Fungi</taxon>
        <taxon>Dikarya</taxon>
        <taxon>Basidiomycota</taxon>
        <taxon>Agaricomycotina</taxon>
        <taxon>Agaricomycetes</taxon>
        <taxon>Polyporales</taxon>
        <taxon>Polyporaceae</taxon>
        <taxon>Trametes</taxon>
    </lineage>
</organism>
<dbReference type="OrthoDB" id="10265572at2759"/>
<proteinExistence type="predicted"/>
<reference evidence="1" key="1">
    <citation type="submission" date="2014-01" db="EMBL/GenBank/DDBJ databases">
        <title>The genome of the white-rot fungus Pycnoporus cinnabarinus: a basidiomycete model with a versatile arsenal for lignocellulosic biomass breakdown.</title>
        <authorList>
            <person name="Levasseur A."/>
            <person name="Lomascolo A."/>
            <person name="Ruiz-Duenas F.J."/>
            <person name="Uzan E."/>
            <person name="Piumi F."/>
            <person name="Kues U."/>
            <person name="Ram A.F.J."/>
            <person name="Murat C."/>
            <person name="Haon M."/>
            <person name="Benoit I."/>
            <person name="Arfi Y."/>
            <person name="Chevret D."/>
            <person name="Drula E."/>
            <person name="Kwon M.J."/>
            <person name="Gouret P."/>
            <person name="Lesage-Meessen L."/>
            <person name="Lombard V."/>
            <person name="Mariette J."/>
            <person name="Noirot C."/>
            <person name="Park J."/>
            <person name="Patyshakuliyeva A."/>
            <person name="Wieneger R.A.B."/>
            <person name="Wosten H.A.B."/>
            <person name="Martin F."/>
            <person name="Coutinho P.M."/>
            <person name="de Vries R."/>
            <person name="Martinez A.T."/>
            <person name="Klopp C."/>
            <person name="Pontarotti P."/>
            <person name="Henrissat B."/>
            <person name="Record E."/>
        </authorList>
    </citation>
    <scope>NUCLEOTIDE SEQUENCE [LARGE SCALE GENOMIC DNA]</scope>
    <source>
        <strain evidence="1">BRFM137</strain>
    </source>
</reference>
<dbReference type="AlphaFoldDB" id="A0A060SHB8"/>
<sequence>MERLALFADVSAVPRRPWFLVPLYRKWRDHVSDTEQWYLAGVNRTPAPSIHCEDRARCVREWLVDHQRYRWTMRPLPPLELDAEPPEGRLREVAMGPLGGRLRISSLHTDDMGLGILKPNAAIGQRGAIGRNVDLCAVARVAAAMPEARRA</sequence>
<accession>A0A060SHB8</accession>
<dbReference type="Proteomes" id="UP000029665">
    <property type="component" value="Unassembled WGS sequence"/>
</dbReference>
<dbReference type="EMBL" id="CCBP010000124">
    <property type="protein sequence ID" value="CDO73897.1"/>
    <property type="molecule type" value="Genomic_DNA"/>
</dbReference>
<evidence type="ECO:0000313" key="2">
    <source>
        <dbReference type="Proteomes" id="UP000029665"/>
    </source>
</evidence>
<evidence type="ECO:0000313" key="1">
    <source>
        <dbReference type="EMBL" id="CDO73897.1"/>
    </source>
</evidence>
<dbReference type="HOGENOM" id="CLU_1732407_0_0_1"/>
<comment type="caution">
    <text evidence="1">The sequence shown here is derived from an EMBL/GenBank/DDBJ whole genome shotgun (WGS) entry which is preliminary data.</text>
</comment>
<gene>
    <name evidence="1" type="ORF">BN946_scf185016.g54</name>
</gene>
<protein>
    <submittedName>
        <fullName evidence="1">Uncharacterized protein</fullName>
    </submittedName>
</protein>
<name>A0A060SHB8_PYCCI</name>